<proteinExistence type="predicted"/>
<dbReference type="RefSeq" id="WP_034961572.1">
    <property type="nucleotide sequence ID" value="NZ_JMIW01000007.1"/>
</dbReference>
<evidence type="ECO:0000313" key="2">
    <source>
        <dbReference type="Proteomes" id="UP000027647"/>
    </source>
</evidence>
<reference evidence="1 2" key="1">
    <citation type="submission" date="2014-04" db="EMBL/GenBank/DDBJ databases">
        <title>A comprehensive comparison of genomes of Erythrobacter spp. strains.</title>
        <authorList>
            <person name="Zheng Q."/>
        </authorList>
    </citation>
    <scope>NUCLEOTIDE SEQUENCE [LARGE SCALE GENOMIC DNA]</scope>
    <source>
        <strain evidence="1 2">DSM 6997</strain>
    </source>
</reference>
<protein>
    <submittedName>
        <fullName evidence="1">Uncharacterized protein</fullName>
    </submittedName>
</protein>
<accession>A0A074M2T1</accession>
<gene>
    <name evidence="1" type="ORF">EH31_15225</name>
</gene>
<comment type="caution">
    <text evidence="1">The sequence shown here is derived from an EMBL/GenBank/DDBJ whole genome shotgun (WGS) entry which is preliminary data.</text>
</comment>
<sequence>MNDKAQSFIAKWQAILEEGALVKFAYGPREGQSGNHCDVADRFVQTLGLKTIGFNWQLLDAGAPKAETRSGKGELIKAFTQNLENPSQPWLSRREGEACADEFMDLFDPATLMLVSNRYDGLWNPIAGGATEWGFVGFDDKMIALLLLVER</sequence>
<dbReference type="STRING" id="1044.EH31_15225"/>
<keyword evidence="2" id="KW-1185">Reference proteome</keyword>
<dbReference type="AlphaFoldDB" id="A0A074M2T1"/>
<evidence type="ECO:0000313" key="1">
    <source>
        <dbReference type="EMBL" id="KEO88786.1"/>
    </source>
</evidence>
<dbReference type="Proteomes" id="UP000027647">
    <property type="component" value="Unassembled WGS sequence"/>
</dbReference>
<name>A0A074M2T1_ERYLO</name>
<dbReference type="EMBL" id="JMIW01000007">
    <property type="protein sequence ID" value="KEO88786.1"/>
    <property type="molecule type" value="Genomic_DNA"/>
</dbReference>
<dbReference type="OrthoDB" id="7427275at2"/>
<organism evidence="1 2">
    <name type="scientific">Erythrobacter longus</name>
    <dbReference type="NCBI Taxonomy" id="1044"/>
    <lineage>
        <taxon>Bacteria</taxon>
        <taxon>Pseudomonadati</taxon>
        <taxon>Pseudomonadota</taxon>
        <taxon>Alphaproteobacteria</taxon>
        <taxon>Sphingomonadales</taxon>
        <taxon>Erythrobacteraceae</taxon>
        <taxon>Erythrobacter/Porphyrobacter group</taxon>
        <taxon>Erythrobacter</taxon>
    </lineage>
</organism>
<dbReference type="eggNOG" id="ENOG50310SP">
    <property type="taxonomic scope" value="Bacteria"/>
</dbReference>